<evidence type="ECO:0000313" key="2">
    <source>
        <dbReference type="EMBL" id="CDH43844.1"/>
    </source>
</evidence>
<reference evidence="2 3" key="1">
    <citation type="journal article" date="2014" name="ISME J.">
        <title>Candidatus Competibacter-lineage genomes retrieved from metagenomes reveal functional metabolic diversity.</title>
        <authorList>
            <person name="McIlroy S.J."/>
            <person name="Albertsen M."/>
            <person name="Andresen E.K."/>
            <person name="Saunders A.M."/>
            <person name="Kristiansen R."/>
            <person name="Stokholm-Bjerregaard M."/>
            <person name="Nielsen K.L."/>
            <person name="Nielsen P.H."/>
        </authorList>
    </citation>
    <scope>NUCLEOTIDE SEQUENCE [LARGE SCALE GENOMIC DNA]</scope>
    <source>
        <strain evidence="2 3">Run_B_J11</strain>
    </source>
</reference>
<keyword evidence="3" id="KW-1185">Reference proteome</keyword>
<proteinExistence type="predicted"/>
<evidence type="ECO:0000256" key="1">
    <source>
        <dbReference type="SAM" id="MobiDB-lite"/>
    </source>
</evidence>
<gene>
    <name evidence="2" type="ORF">BN874_1370009</name>
</gene>
<evidence type="ECO:0000313" key="3">
    <source>
        <dbReference type="Proteomes" id="UP000019184"/>
    </source>
</evidence>
<dbReference type="RefSeq" id="WP_034430906.1">
    <property type="nucleotide sequence ID" value="NZ_CBTK010000043.1"/>
</dbReference>
<name>A0A7U7G983_9GAMM</name>
<dbReference type="Proteomes" id="UP000019184">
    <property type="component" value="Unassembled WGS sequence"/>
</dbReference>
<protein>
    <submittedName>
        <fullName evidence="2">Uncharacterized protein</fullName>
    </submittedName>
</protein>
<feature type="region of interest" description="Disordered" evidence="1">
    <location>
        <begin position="73"/>
        <end position="102"/>
    </location>
</feature>
<dbReference type="EMBL" id="CBTK010000043">
    <property type="protein sequence ID" value="CDH43844.1"/>
    <property type="molecule type" value="Genomic_DNA"/>
</dbReference>
<organism evidence="2 3">
    <name type="scientific">Candidatus Contendobacter odensis Run_B_J11</name>
    <dbReference type="NCBI Taxonomy" id="1400861"/>
    <lineage>
        <taxon>Bacteria</taxon>
        <taxon>Pseudomonadati</taxon>
        <taxon>Pseudomonadota</taxon>
        <taxon>Gammaproteobacteria</taxon>
        <taxon>Candidatus Competibacteraceae</taxon>
        <taxon>Candidatus Contendibacter</taxon>
    </lineage>
</organism>
<comment type="caution">
    <text evidence="2">The sequence shown here is derived from an EMBL/GenBank/DDBJ whole genome shotgun (WGS) entry which is preliminary data.</text>
</comment>
<dbReference type="AlphaFoldDB" id="A0A7U7G983"/>
<accession>A0A7U7G983</accession>
<sequence length="102" mass="10796">MNWFAARLKEPSTWRGLIWLLTACGISLSPEAWQYIATAGMALAGLAGVLTSEQPTRVDIQLPAIELVGSATAPAPDDRLRDAGVPSGTSLPPDFFHDSFGG</sequence>